<keyword evidence="2" id="KW-0732">Signal</keyword>
<proteinExistence type="predicted"/>
<feature type="region of interest" description="Disordered" evidence="1">
    <location>
        <begin position="218"/>
        <end position="252"/>
    </location>
</feature>
<keyword evidence="4" id="KW-1185">Reference proteome</keyword>
<evidence type="ECO:0000256" key="1">
    <source>
        <dbReference type="SAM" id="MobiDB-lite"/>
    </source>
</evidence>
<dbReference type="RefSeq" id="WP_121546077.1">
    <property type="nucleotide sequence ID" value="NZ_CP023407.1"/>
</dbReference>
<dbReference type="KEGG" id="sfug:CNQ36_12645"/>
<dbReference type="PROSITE" id="PS51318">
    <property type="entry name" value="TAT"/>
    <property type="match status" value="1"/>
</dbReference>
<protein>
    <recommendedName>
        <fullName evidence="5">Twin-arginine translocation signal domain-containing protein</fullName>
    </recommendedName>
</protein>
<evidence type="ECO:0000256" key="2">
    <source>
        <dbReference type="SAM" id="SignalP"/>
    </source>
</evidence>
<reference evidence="3 4" key="1">
    <citation type="submission" date="2017-09" db="EMBL/GenBank/DDBJ databases">
        <authorList>
            <person name="Zhang H."/>
            <person name="Hu S."/>
            <person name="Xu J."/>
            <person name="He Z."/>
        </authorList>
    </citation>
    <scope>NUCLEOTIDE SEQUENCE [LARGE SCALE GENOMIC DNA]</scope>
    <source>
        <strain evidence="3 4">TXX3120</strain>
    </source>
</reference>
<name>A0A494V057_9ACTN</name>
<evidence type="ECO:0008006" key="5">
    <source>
        <dbReference type="Google" id="ProtNLM"/>
    </source>
</evidence>
<evidence type="ECO:0000313" key="3">
    <source>
        <dbReference type="EMBL" id="AYL36211.1"/>
    </source>
</evidence>
<sequence>MTTSRRTFLARTAVIAGVAAAATLPFSEYLASPAHAADRYAEPKHVRDAARRALARHKRTRSGKPSPNGWEMELAADKGGSVWTRPVPGTPVEGVAVRIGDVETVLVHVVRRFHYEVDELRGGDVVGWRSPATVRRGLAEANQASGTAVQIRPGHYPSGVKGGFFAPQQLVIRDILAELEGVVRWGGDDKKPDESLFYVAVKPGSPLLAEVAGKLRGWREEPGKGAGGPVDVQSGKRRSAARELAREQKAAA</sequence>
<dbReference type="NCBIfam" id="TIGR01409">
    <property type="entry name" value="TAT_signal_seq"/>
    <property type="match status" value="1"/>
</dbReference>
<dbReference type="InterPro" id="IPR006311">
    <property type="entry name" value="TAT_signal"/>
</dbReference>
<dbReference type="Proteomes" id="UP000282170">
    <property type="component" value="Chromosome"/>
</dbReference>
<organism evidence="3 4">
    <name type="scientific">Streptomyces fungicidicus</name>
    <dbReference type="NCBI Taxonomy" id="68203"/>
    <lineage>
        <taxon>Bacteria</taxon>
        <taxon>Bacillati</taxon>
        <taxon>Actinomycetota</taxon>
        <taxon>Actinomycetes</taxon>
        <taxon>Kitasatosporales</taxon>
        <taxon>Streptomycetaceae</taxon>
        <taxon>Streptomyces</taxon>
    </lineage>
</organism>
<feature type="chain" id="PRO_5019776107" description="Twin-arginine translocation signal domain-containing protein" evidence="2">
    <location>
        <begin position="37"/>
        <end position="252"/>
    </location>
</feature>
<dbReference type="AlphaFoldDB" id="A0A494V057"/>
<gene>
    <name evidence="3" type="ORF">CNQ36_12645</name>
</gene>
<dbReference type="InterPro" id="IPR019546">
    <property type="entry name" value="TAT_signal_bac_arc"/>
</dbReference>
<feature type="compositionally biased region" description="Basic and acidic residues" evidence="1">
    <location>
        <begin position="240"/>
        <end position="252"/>
    </location>
</feature>
<dbReference type="GeneID" id="93883666"/>
<evidence type="ECO:0000313" key="4">
    <source>
        <dbReference type="Proteomes" id="UP000282170"/>
    </source>
</evidence>
<dbReference type="EMBL" id="CP023407">
    <property type="protein sequence ID" value="AYL36211.1"/>
    <property type="molecule type" value="Genomic_DNA"/>
</dbReference>
<accession>A0A494V057</accession>
<feature type="signal peptide" evidence="2">
    <location>
        <begin position="1"/>
        <end position="36"/>
    </location>
</feature>